<gene>
    <name evidence="6" type="primary">xseB</name>
    <name evidence="7" type="ORF">AE618_02975</name>
</gene>
<comment type="subcellular location">
    <subcellularLocation>
        <location evidence="6">Cytoplasm</location>
    </subcellularLocation>
</comment>
<dbReference type="GO" id="GO:0008855">
    <property type="term" value="F:exodeoxyribonuclease VII activity"/>
    <property type="evidence" value="ECO:0007669"/>
    <property type="project" value="UniProtKB-UniRule"/>
</dbReference>
<dbReference type="Pfam" id="PF02609">
    <property type="entry name" value="Exonuc_VII_S"/>
    <property type="match status" value="1"/>
</dbReference>
<keyword evidence="2 6" id="KW-0963">Cytoplasm</keyword>
<comment type="caution">
    <text evidence="7">The sequence shown here is derived from an EMBL/GenBank/DDBJ whole genome shotgun (WGS) entry which is preliminary data.</text>
</comment>
<keyword evidence="5 6" id="KW-0269">Exonuclease</keyword>
<comment type="function">
    <text evidence="6">Bidirectionally degrades single-stranded DNA into large acid-insoluble oligonucleotides, which are then degraded further into small acid-soluble oligonucleotides.</text>
</comment>
<organism evidence="7 8">
    <name type="scientific">Bosea vaviloviae</name>
    <dbReference type="NCBI Taxonomy" id="1526658"/>
    <lineage>
        <taxon>Bacteria</taxon>
        <taxon>Pseudomonadati</taxon>
        <taxon>Pseudomonadota</taxon>
        <taxon>Alphaproteobacteria</taxon>
        <taxon>Hyphomicrobiales</taxon>
        <taxon>Boseaceae</taxon>
        <taxon>Bosea</taxon>
    </lineage>
</organism>
<dbReference type="NCBIfam" id="NF002139">
    <property type="entry name" value="PRK00977.1-3"/>
    <property type="match status" value="1"/>
</dbReference>
<dbReference type="AlphaFoldDB" id="A0A0N1N3N7"/>
<evidence type="ECO:0000313" key="7">
    <source>
        <dbReference type="EMBL" id="KPH82471.1"/>
    </source>
</evidence>
<dbReference type="NCBIfam" id="TIGR01280">
    <property type="entry name" value="xseB"/>
    <property type="match status" value="1"/>
</dbReference>
<dbReference type="InterPro" id="IPR037004">
    <property type="entry name" value="Exonuc_VII_ssu_sf"/>
</dbReference>
<dbReference type="PANTHER" id="PTHR34137:SF1">
    <property type="entry name" value="EXODEOXYRIBONUCLEASE 7 SMALL SUBUNIT"/>
    <property type="match status" value="1"/>
</dbReference>
<dbReference type="GO" id="GO:0006308">
    <property type="term" value="P:DNA catabolic process"/>
    <property type="evidence" value="ECO:0007669"/>
    <property type="project" value="UniProtKB-UniRule"/>
</dbReference>
<dbReference type="RefSeq" id="WP_054207564.1">
    <property type="nucleotide sequence ID" value="NZ_LGSZ01000019.1"/>
</dbReference>
<dbReference type="EMBL" id="LGSZ01000019">
    <property type="protein sequence ID" value="KPH82471.1"/>
    <property type="molecule type" value="Genomic_DNA"/>
</dbReference>
<comment type="subunit">
    <text evidence="6">Heterooligomer composed of large and small subunits.</text>
</comment>
<dbReference type="Proteomes" id="UP000037822">
    <property type="component" value="Unassembled WGS sequence"/>
</dbReference>
<reference evidence="7 8" key="1">
    <citation type="submission" date="2015-07" db="EMBL/GenBank/DDBJ databases">
        <title>Whole genome sequencing of Bosea vaviloviae isolated from cave pool.</title>
        <authorList>
            <person name="Tan N.E.H."/>
            <person name="Lee Y.P."/>
            <person name="Gan H.M."/>
            <person name="Barton H."/>
            <person name="Savka M.A."/>
        </authorList>
    </citation>
    <scope>NUCLEOTIDE SEQUENCE [LARGE SCALE GENOMIC DNA]</scope>
    <source>
        <strain evidence="7 8">SD260</strain>
    </source>
</reference>
<comment type="similarity">
    <text evidence="1 6">Belongs to the XseB family.</text>
</comment>
<dbReference type="InterPro" id="IPR003761">
    <property type="entry name" value="Exonuc_VII_S"/>
</dbReference>
<keyword evidence="4 6" id="KW-0378">Hydrolase</keyword>
<protein>
    <recommendedName>
        <fullName evidence="6">Exodeoxyribonuclease 7 small subunit</fullName>
        <ecNumber evidence="6">3.1.11.6</ecNumber>
    </recommendedName>
    <alternativeName>
        <fullName evidence="6">Exodeoxyribonuclease VII small subunit</fullName>
        <shortName evidence="6">Exonuclease VII small subunit</shortName>
    </alternativeName>
</protein>
<dbReference type="PATRIC" id="fig|1526658.3.peg.1201"/>
<evidence type="ECO:0000256" key="4">
    <source>
        <dbReference type="ARBA" id="ARBA00022801"/>
    </source>
</evidence>
<accession>A0A0N1N3N7</accession>
<dbReference type="HAMAP" id="MF_00337">
    <property type="entry name" value="Exonuc_7_S"/>
    <property type="match status" value="1"/>
</dbReference>
<proteinExistence type="inferred from homology"/>
<dbReference type="SUPFAM" id="SSF116842">
    <property type="entry name" value="XseB-like"/>
    <property type="match status" value="1"/>
</dbReference>
<dbReference type="OrthoDB" id="9808145at2"/>
<dbReference type="PANTHER" id="PTHR34137">
    <property type="entry name" value="EXODEOXYRIBONUCLEASE 7 SMALL SUBUNIT"/>
    <property type="match status" value="1"/>
</dbReference>
<evidence type="ECO:0000256" key="5">
    <source>
        <dbReference type="ARBA" id="ARBA00022839"/>
    </source>
</evidence>
<dbReference type="EC" id="3.1.11.6" evidence="6"/>
<keyword evidence="3 6" id="KW-0540">Nuclease</keyword>
<dbReference type="GO" id="GO:0005829">
    <property type="term" value="C:cytosol"/>
    <property type="evidence" value="ECO:0007669"/>
    <property type="project" value="TreeGrafter"/>
</dbReference>
<evidence type="ECO:0000256" key="2">
    <source>
        <dbReference type="ARBA" id="ARBA00022490"/>
    </source>
</evidence>
<keyword evidence="8" id="KW-1185">Reference proteome</keyword>
<evidence type="ECO:0000256" key="6">
    <source>
        <dbReference type="HAMAP-Rule" id="MF_00337"/>
    </source>
</evidence>
<comment type="catalytic activity">
    <reaction evidence="6">
        <text>Exonucleolytic cleavage in either 5'- to 3'- or 3'- to 5'-direction to yield nucleoside 5'-phosphates.</text>
        <dbReference type="EC" id="3.1.11.6"/>
    </reaction>
</comment>
<evidence type="ECO:0000313" key="8">
    <source>
        <dbReference type="Proteomes" id="UP000037822"/>
    </source>
</evidence>
<name>A0A0N1N3N7_9HYPH</name>
<evidence type="ECO:0000256" key="3">
    <source>
        <dbReference type="ARBA" id="ARBA00022722"/>
    </source>
</evidence>
<evidence type="ECO:0000256" key="1">
    <source>
        <dbReference type="ARBA" id="ARBA00009998"/>
    </source>
</evidence>
<dbReference type="GO" id="GO:0009318">
    <property type="term" value="C:exodeoxyribonuclease VII complex"/>
    <property type="evidence" value="ECO:0007669"/>
    <property type="project" value="UniProtKB-UniRule"/>
</dbReference>
<dbReference type="Gene3D" id="1.10.287.1040">
    <property type="entry name" value="Exonuclease VII, small subunit"/>
    <property type="match status" value="1"/>
</dbReference>
<dbReference type="PIRSF" id="PIRSF006488">
    <property type="entry name" value="Exonuc_VII_S"/>
    <property type="match status" value="1"/>
</dbReference>
<sequence length="85" mass="9097">MSEATSNDDVAALPFEVALKQLEDIVARLERGDVALEESIAIYTRGEALKARCDALLKQAEARIEKITLGADGKPTGTAPLDVDK</sequence>